<organism evidence="2">
    <name type="scientific">marine sediment metagenome</name>
    <dbReference type="NCBI Taxonomy" id="412755"/>
    <lineage>
        <taxon>unclassified sequences</taxon>
        <taxon>metagenomes</taxon>
        <taxon>ecological metagenomes</taxon>
    </lineage>
</organism>
<dbReference type="PANTHER" id="PTHR33121:SF70">
    <property type="entry name" value="SIGNALING PROTEIN YKOW"/>
    <property type="match status" value="1"/>
</dbReference>
<dbReference type="Gene3D" id="3.30.70.270">
    <property type="match status" value="1"/>
</dbReference>
<dbReference type="SUPFAM" id="SSF55073">
    <property type="entry name" value="Nucleotide cyclase"/>
    <property type="match status" value="1"/>
</dbReference>
<comment type="caution">
    <text evidence="2">The sequence shown here is derived from an EMBL/GenBank/DDBJ whole genome shotgun (WGS) entry which is preliminary data.</text>
</comment>
<accession>X1NMG1</accession>
<dbReference type="Pfam" id="PF00990">
    <property type="entry name" value="GGDEF"/>
    <property type="match status" value="1"/>
</dbReference>
<protein>
    <recommendedName>
        <fullName evidence="1">GGDEF domain-containing protein</fullName>
    </recommendedName>
</protein>
<evidence type="ECO:0000259" key="1">
    <source>
        <dbReference type="Pfam" id="PF00990"/>
    </source>
</evidence>
<dbReference type="PANTHER" id="PTHR33121">
    <property type="entry name" value="CYCLIC DI-GMP PHOSPHODIESTERASE PDEF"/>
    <property type="match status" value="1"/>
</dbReference>
<feature type="domain" description="GGDEF" evidence="1">
    <location>
        <begin position="20"/>
        <end position="109"/>
    </location>
</feature>
<evidence type="ECO:0000313" key="2">
    <source>
        <dbReference type="EMBL" id="GAI45207.1"/>
    </source>
</evidence>
<feature type="non-terminal residue" evidence="2">
    <location>
        <position position="193"/>
    </location>
</feature>
<name>X1NMG1_9ZZZZ</name>
<dbReference type="GO" id="GO:0071111">
    <property type="term" value="F:cyclic-guanylate-specific phosphodiesterase activity"/>
    <property type="evidence" value="ECO:0007669"/>
    <property type="project" value="InterPro"/>
</dbReference>
<dbReference type="EMBL" id="BARV01029496">
    <property type="protein sequence ID" value="GAI45207.1"/>
    <property type="molecule type" value="Genomic_DNA"/>
</dbReference>
<dbReference type="InterPro" id="IPR029787">
    <property type="entry name" value="Nucleotide_cyclase"/>
</dbReference>
<proteinExistence type="predicted"/>
<dbReference type="InterPro" id="IPR000160">
    <property type="entry name" value="GGDEF_dom"/>
</dbReference>
<dbReference type="InterPro" id="IPR043128">
    <property type="entry name" value="Rev_trsase/Diguanyl_cyclase"/>
</dbReference>
<sequence>MALHLPITAEPLAADILPALIADRLKAIIADVYSLAADGPGKFYIVFRKVDEPIDLVGLATEFLTAYDTPFIIDGSEITVRCRVGIALYPIDGSDALTLIREANDAINNTDSTLRVSFYNHAVTNQIMRLHKATADLEHSLKTHGISVTYRPVVRLGSEDSIGAYAVVSATIDGQLRAVTELLPLLHEANITL</sequence>
<gene>
    <name evidence="2" type="ORF">S06H3_47025</name>
</gene>
<dbReference type="AlphaFoldDB" id="X1NMG1"/>
<reference evidence="2" key="1">
    <citation type="journal article" date="2014" name="Front. Microbiol.">
        <title>High frequency of phylogenetically diverse reductive dehalogenase-homologous genes in deep subseafloor sedimentary metagenomes.</title>
        <authorList>
            <person name="Kawai M."/>
            <person name="Futagami T."/>
            <person name="Toyoda A."/>
            <person name="Takaki Y."/>
            <person name="Nishi S."/>
            <person name="Hori S."/>
            <person name="Arai W."/>
            <person name="Tsubouchi T."/>
            <person name="Morono Y."/>
            <person name="Uchiyama I."/>
            <person name="Ito T."/>
            <person name="Fujiyama A."/>
            <person name="Inagaki F."/>
            <person name="Takami H."/>
        </authorList>
    </citation>
    <scope>NUCLEOTIDE SEQUENCE</scope>
    <source>
        <strain evidence="2">Expedition CK06-06</strain>
    </source>
</reference>
<dbReference type="InterPro" id="IPR050706">
    <property type="entry name" value="Cyclic-di-GMP_PDE-like"/>
</dbReference>